<reference evidence="6" key="1">
    <citation type="submission" date="2014-11" db="EMBL/GenBank/DDBJ databases">
        <authorList>
            <person name="Otto D Thomas"/>
            <person name="Naeem Raeece"/>
        </authorList>
    </citation>
    <scope>NUCLEOTIDE SEQUENCE</scope>
</reference>
<dbReference type="Gene3D" id="3.40.395.10">
    <property type="entry name" value="Adenoviral Proteinase, Chain A"/>
    <property type="match status" value="1"/>
</dbReference>
<dbReference type="AlphaFoldDB" id="A0A0G4H9T2"/>
<feature type="compositionally biased region" description="Basic and acidic residues" evidence="4">
    <location>
        <begin position="590"/>
        <end position="599"/>
    </location>
</feature>
<feature type="region of interest" description="Disordered" evidence="4">
    <location>
        <begin position="590"/>
        <end position="610"/>
    </location>
</feature>
<sequence>MDTEPGEVPVGVISSGGTGSSLETVGESGPARCAPGPSQTATRRFPPPVILIPHVLPPPPPPNPPAVRSTPGRPANNISQNPPALPSHDLVAICSILNSSVGHSGYGPVDRLVSELRELRLGWASMKEGGEFWGDFHINDQLMEAGALSALIEDRPNMRGPVGDRNVFVTSSRIYSVLRAVVGDDAPTFPDVESRREFLSVALGGRVEFLGETALRAKFCALELGLLLTACLNVQCPRTRSNEAPQSPLCLGPTESDVMCNLPPFPTLQAPQSGRHRRPGGGSTETKGFGGEIQSGRTAEIAILGRTGGVMGRELDAVKERFLMALHEREEVDRMLRECARDLSTSLSILGRERPQSLQMAGVAVPALIPRPSKKRAVSAVAATTEHIQAPVCDPPTVSSGYANGAGAPVLTNGDAAITRAEHLVLSALRIAEAKESAMATAGKLPDLSVPDPSPGSAALGVMVSARSPLLCPRSAGCTTKIVAQGESLAESATRMAIEEEMIESEQEEGLMGWLGSYQSGHSIDSDGLARLAPGRWLNDSAMNFFGRVITFLGAEFESSPPLTFVNSVATEMMKLIDIEAMQRTKKAADWQVERERGKATGGSTGSRNVDTKWKEREADLRSWWVHRLRRMGKRFKPYGGKDLFCVFNHSDAHWLAGYVKGGEKGAMKENETLPMLTVYTLDSLPPTQISIPGLLYPFFKATACGDDLIGGDDDIPMQAYALTVPCQRNGYDCGPHVLGWLIAMITGMDFQEVNHAVAARVRVALRNVVTYVSEEP</sequence>
<dbReference type="Pfam" id="PF02902">
    <property type="entry name" value="Peptidase_C48"/>
    <property type="match status" value="1"/>
</dbReference>
<accession>A0A0G4H9T2</accession>
<dbReference type="SUPFAM" id="SSF54001">
    <property type="entry name" value="Cysteine proteinases"/>
    <property type="match status" value="1"/>
</dbReference>
<dbReference type="GO" id="GO:0008234">
    <property type="term" value="F:cysteine-type peptidase activity"/>
    <property type="evidence" value="ECO:0007669"/>
    <property type="project" value="InterPro"/>
</dbReference>
<comment type="similarity">
    <text evidence="1">Belongs to the peptidase C48 family.</text>
</comment>
<feature type="region of interest" description="Disordered" evidence="4">
    <location>
        <begin position="1"/>
        <end position="82"/>
    </location>
</feature>
<evidence type="ECO:0000259" key="5">
    <source>
        <dbReference type="PROSITE" id="PS50600"/>
    </source>
</evidence>
<dbReference type="VEuPathDB" id="CryptoDB:Cvel_6023"/>
<protein>
    <recommendedName>
        <fullName evidence="5">Ubiquitin-like protease family profile domain-containing protein</fullName>
    </recommendedName>
</protein>
<dbReference type="EMBL" id="CDMZ01002083">
    <property type="protein sequence ID" value="CEM40679.1"/>
    <property type="molecule type" value="Genomic_DNA"/>
</dbReference>
<evidence type="ECO:0000313" key="6">
    <source>
        <dbReference type="EMBL" id="CEM40679.1"/>
    </source>
</evidence>
<evidence type="ECO:0000256" key="3">
    <source>
        <dbReference type="ARBA" id="ARBA00022801"/>
    </source>
</evidence>
<gene>
    <name evidence="6" type="ORF">Cvel_6023</name>
</gene>
<dbReference type="PhylomeDB" id="A0A0G4H9T2"/>
<feature type="region of interest" description="Disordered" evidence="4">
    <location>
        <begin position="266"/>
        <end position="291"/>
    </location>
</feature>
<feature type="compositionally biased region" description="Pro residues" evidence="4">
    <location>
        <begin position="45"/>
        <end position="65"/>
    </location>
</feature>
<feature type="domain" description="Ubiquitin-like protease family profile" evidence="5">
    <location>
        <begin position="522"/>
        <end position="745"/>
    </location>
</feature>
<feature type="compositionally biased region" description="Gly residues" evidence="4">
    <location>
        <begin position="280"/>
        <end position="291"/>
    </location>
</feature>
<dbReference type="GO" id="GO:0006508">
    <property type="term" value="P:proteolysis"/>
    <property type="evidence" value="ECO:0007669"/>
    <property type="project" value="UniProtKB-KW"/>
</dbReference>
<proteinExistence type="inferred from homology"/>
<organism evidence="6">
    <name type="scientific">Chromera velia CCMP2878</name>
    <dbReference type="NCBI Taxonomy" id="1169474"/>
    <lineage>
        <taxon>Eukaryota</taxon>
        <taxon>Sar</taxon>
        <taxon>Alveolata</taxon>
        <taxon>Colpodellida</taxon>
        <taxon>Chromeraceae</taxon>
        <taxon>Chromera</taxon>
    </lineage>
</organism>
<evidence type="ECO:0000256" key="2">
    <source>
        <dbReference type="ARBA" id="ARBA00022670"/>
    </source>
</evidence>
<keyword evidence="3" id="KW-0378">Hydrolase</keyword>
<dbReference type="PROSITE" id="PS50600">
    <property type="entry name" value="ULP_PROTEASE"/>
    <property type="match status" value="1"/>
</dbReference>
<keyword evidence="2" id="KW-0645">Protease</keyword>
<evidence type="ECO:0000256" key="1">
    <source>
        <dbReference type="ARBA" id="ARBA00005234"/>
    </source>
</evidence>
<dbReference type="InterPro" id="IPR003653">
    <property type="entry name" value="Peptidase_C48_C"/>
</dbReference>
<dbReference type="InterPro" id="IPR038765">
    <property type="entry name" value="Papain-like_cys_pep_sf"/>
</dbReference>
<name>A0A0G4H9T2_9ALVE</name>
<evidence type="ECO:0000256" key="4">
    <source>
        <dbReference type="SAM" id="MobiDB-lite"/>
    </source>
</evidence>